<evidence type="ECO:0000313" key="4">
    <source>
        <dbReference type="EMBL" id="NVN40434.1"/>
    </source>
</evidence>
<dbReference type="InterPro" id="IPR011042">
    <property type="entry name" value="6-blade_b-propeller_TolB-like"/>
</dbReference>
<dbReference type="SUPFAM" id="SSF63829">
    <property type="entry name" value="Calcium-dependent phosphotriesterase"/>
    <property type="match status" value="1"/>
</dbReference>
<evidence type="ECO:0000256" key="1">
    <source>
        <dbReference type="ARBA" id="ARBA00004613"/>
    </source>
</evidence>
<organism evidence="4 5">
    <name type="scientific">Ameyamaea chiangmaiensis</name>
    <dbReference type="NCBI Taxonomy" id="442969"/>
    <lineage>
        <taxon>Bacteria</taxon>
        <taxon>Pseudomonadati</taxon>
        <taxon>Pseudomonadota</taxon>
        <taxon>Alphaproteobacteria</taxon>
        <taxon>Acetobacterales</taxon>
        <taxon>Acetobacteraceae</taxon>
        <taxon>Ameyamaea</taxon>
    </lineage>
</organism>
<keyword evidence="2" id="KW-0964">Secreted</keyword>
<dbReference type="AlphaFoldDB" id="A0A850P8W8"/>
<name>A0A850P8W8_9PROT</name>
<dbReference type="Gene3D" id="2.120.10.30">
    <property type="entry name" value="TolB, C-terminal domain"/>
    <property type="match status" value="1"/>
</dbReference>
<protein>
    <submittedName>
        <fullName evidence="4">SMP-30/gluconolactonase/LRE family protein</fullName>
    </submittedName>
</protein>
<feature type="chain" id="PRO_5032553327" evidence="3">
    <location>
        <begin position="24"/>
        <end position="405"/>
    </location>
</feature>
<dbReference type="Pfam" id="PF03022">
    <property type="entry name" value="MRJP"/>
    <property type="match status" value="1"/>
</dbReference>
<accession>A0A850P8W8</accession>
<dbReference type="InterPro" id="IPR017996">
    <property type="entry name" value="MRJP/yellow-related"/>
</dbReference>
<evidence type="ECO:0000256" key="3">
    <source>
        <dbReference type="SAM" id="SignalP"/>
    </source>
</evidence>
<dbReference type="EMBL" id="JABXXR010000044">
    <property type="protein sequence ID" value="NVN40434.1"/>
    <property type="molecule type" value="Genomic_DNA"/>
</dbReference>
<reference evidence="4 5" key="1">
    <citation type="submission" date="2020-06" db="EMBL/GenBank/DDBJ databases">
        <title>Description of novel acetic acid bacteria.</title>
        <authorList>
            <person name="Sombolestani A."/>
        </authorList>
    </citation>
    <scope>NUCLEOTIDE SEQUENCE [LARGE SCALE GENOMIC DNA]</scope>
    <source>
        <strain evidence="4 5">LMG 27010</strain>
    </source>
</reference>
<keyword evidence="5" id="KW-1185">Reference proteome</keyword>
<sequence>MKRRLLMGLGLGGTIAAAARAKAATHADPATELPPSQGVTIDRGYGPIGDFEVVARFTGPGPSGIVVLPDQRMFVGFPRHANDHDGATLGELKDGRIVPYPDAAWSLPSDRAPAQRLISVHGMTMDRRGRLWLIDDGKRAGHPIPEGAAKVVGIDPATNAIFKTVVLKAPVLLPDSHMNDLRIDLTHGAEGTAFVTDSSFGTSPALVVVDLATGRQRRVLADHPSTHAEPGFMAVVEGRPLVYDPKHPTFIVGGADGITLSPDSRTVYYSALTSRRLYSLPTETLANFALDDGVLAKAVRDEGEKGVADGLATDDQGRLYTTNFEHDAIFRRELDGTFTTIVRDPRILSPDGIFVDGRYVYCTLGQWNRLATFNGGKDMRVEPYDLIRVPLTDAATATAYGPASK</sequence>
<comment type="subcellular location">
    <subcellularLocation>
        <location evidence="1">Secreted</location>
    </subcellularLocation>
</comment>
<proteinExistence type="predicted"/>
<keyword evidence="3" id="KW-0732">Signal</keyword>
<dbReference type="GO" id="GO:0005576">
    <property type="term" value="C:extracellular region"/>
    <property type="evidence" value="ECO:0007669"/>
    <property type="project" value="UniProtKB-SubCell"/>
</dbReference>
<dbReference type="Proteomes" id="UP000585665">
    <property type="component" value="Unassembled WGS sequence"/>
</dbReference>
<dbReference type="PANTHER" id="PTHR10009:SF18">
    <property type="entry name" value="PROTEIN YELLOW-LIKE PROTEIN"/>
    <property type="match status" value="1"/>
</dbReference>
<gene>
    <name evidence="4" type="ORF">HUK82_07640</name>
</gene>
<comment type="caution">
    <text evidence="4">The sequence shown here is derived from an EMBL/GenBank/DDBJ whole genome shotgun (WGS) entry which is preliminary data.</text>
</comment>
<feature type="signal peptide" evidence="3">
    <location>
        <begin position="1"/>
        <end position="23"/>
    </location>
</feature>
<dbReference type="RefSeq" id="WP_176613400.1">
    <property type="nucleotide sequence ID" value="NZ_JABXXR010000044.1"/>
</dbReference>
<evidence type="ECO:0000256" key="2">
    <source>
        <dbReference type="ARBA" id="ARBA00022525"/>
    </source>
</evidence>
<dbReference type="PANTHER" id="PTHR10009">
    <property type="entry name" value="PROTEIN YELLOW-RELATED"/>
    <property type="match status" value="1"/>
</dbReference>
<evidence type="ECO:0000313" key="5">
    <source>
        <dbReference type="Proteomes" id="UP000585665"/>
    </source>
</evidence>